<gene>
    <name evidence="2" type="ORF">PPENT_87.1.T0240323</name>
</gene>
<keyword evidence="1" id="KW-1133">Transmembrane helix</keyword>
<protein>
    <recommendedName>
        <fullName evidence="4">Transmembrane protein</fullName>
    </recommendedName>
</protein>
<evidence type="ECO:0008006" key="4">
    <source>
        <dbReference type="Google" id="ProtNLM"/>
    </source>
</evidence>
<keyword evidence="3" id="KW-1185">Reference proteome</keyword>
<dbReference type="EMBL" id="CAJJDO010000024">
    <property type="protein sequence ID" value="CAD8153633.1"/>
    <property type="molecule type" value="Genomic_DNA"/>
</dbReference>
<evidence type="ECO:0000313" key="2">
    <source>
        <dbReference type="EMBL" id="CAD8153633.1"/>
    </source>
</evidence>
<dbReference type="AlphaFoldDB" id="A0A8S1TNR2"/>
<organism evidence="2 3">
    <name type="scientific">Paramecium pentaurelia</name>
    <dbReference type="NCBI Taxonomy" id="43138"/>
    <lineage>
        <taxon>Eukaryota</taxon>
        <taxon>Sar</taxon>
        <taxon>Alveolata</taxon>
        <taxon>Ciliophora</taxon>
        <taxon>Intramacronucleata</taxon>
        <taxon>Oligohymenophorea</taxon>
        <taxon>Peniculida</taxon>
        <taxon>Parameciidae</taxon>
        <taxon>Paramecium</taxon>
    </lineage>
</organism>
<feature type="transmembrane region" description="Helical" evidence="1">
    <location>
        <begin position="99"/>
        <end position="116"/>
    </location>
</feature>
<keyword evidence="1" id="KW-0812">Transmembrane</keyword>
<name>A0A8S1TNR2_9CILI</name>
<sequence>MKMRKIKPYRNVYQFQGQIWIQINKYAYYLVNQSISMDLKLRIYFNVIINVNFVNFKHAIFVNKVMNQPLISKNVDNLLYFQSNQNIVKQESRVSVQNAKIMLIFIFFKIVVLYYSQIFNLKMQQCVSLDSYEISNLQEMKKQEKCRMKIVLILTSRIFVLNAKWAINKDIILNSVKLIGNMNILQ</sequence>
<proteinExistence type="predicted"/>
<accession>A0A8S1TNR2</accession>
<dbReference type="Proteomes" id="UP000689195">
    <property type="component" value="Unassembled WGS sequence"/>
</dbReference>
<evidence type="ECO:0000256" key="1">
    <source>
        <dbReference type="SAM" id="Phobius"/>
    </source>
</evidence>
<comment type="caution">
    <text evidence="2">The sequence shown here is derived from an EMBL/GenBank/DDBJ whole genome shotgun (WGS) entry which is preliminary data.</text>
</comment>
<keyword evidence="1" id="KW-0472">Membrane</keyword>
<reference evidence="2" key="1">
    <citation type="submission" date="2021-01" db="EMBL/GenBank/DDBJ databases">
        <authorList>
            <consortium name="Genoscope - CEA"/>
            <person name="William W."/>
        </authorList>
    </citation>
    <scope>NUCLEOTIDE SEQUENCE</scope>
</reference>
<evidence type="ECO:0000313" key="3">
    <source>
        <dbReference type="Proteomes" id="UP000689195"/>
    </source>
</evidence>